<dbReference type="Proteomes" id="UP001595909">
    <property type="component" value="Unassembled WGS sequence"/>
</dbReference>
<dbReference type="EMBL" id="JBHSIM010000051">
    <property type="protein sequence ID" value="MFC4835832.1"/>
    <property type="molecule type" value="Genomic_DNA"/>
</dbReference>
<organism evidence="2 3">
    <name type="scientific">Actinomycetospora chibensis</name>
    <dbReference type="NCBI Taxonomy" id="663606"/>
    <lineage>
        <taxon>Bacteria</taxon>
        <taxon>Bacillati</taxon>
        <taxon>Actinomycetota</taxon>
        <taxon>Actinomycetes</taxon>
        <taxon>Pseudonocardiales</taxon>
        <taxon>Pseudonocardiaceae</taxon>
        <taxon>Actinomycetospora</taxon>
    </lineage>
</organism>
<reference evidence="3" key="1">
    <citation type="journal article" date="2019" name="Int. J. Syst. Evol. Microbiol.">
        <title>The Global Catalogue of Microorganisms (GCM) 10K type strain sequencing project: providing services to taxonomists for standard genome sequencing and annotation.</title>
        <authorList>
            <consortium name="The Broad Institute Genomics Platform"/>
            <consortium name="The Broad Institute Genome Sequencing Center for Infectious Disease"/>
            <person name="Wu L."/>
            <person name="Ma J."/>
        </authorList>
    </citation>
    <scope>NUCLEOTIDE SEQUENCE [LARGE SCALE GENOMIC DNA]</scope>
    <source>
        <strain evidence="3">CCUG 50347</strain>
    </source>
</reference>
<evidence type="ECO:0000256" key="1">
    <source>
        <dbReference type="SAM" id="Phobius"/>
    </source>
</evidence>
<dbReference type="RefSeq" id="WP_274187978.1">
    <property type="nucleotide sequence ID" value="NZ_BAABHN010000051.1"/>
</dbReference>
<keyword evidence="1" id="KW-1133">Transmembrane helix</keyword>
<proteinExistence type="predicted"/>
<keyword evidence="3" id="KW-1185">Reference proteome</keyword>
<feature type="transmembrane region" description="Helical" evidence="1">
    <location>
        <begin position="95"/>
        <end position="114"/>
    </location>
</feature>
<sequence>MTTRDVRADLLHTGHVVHGGALLLRPAVAARADVAAADGRTETVVRVLGARHVLHGLAGLGAPRWVTPGVGAMADGVHAASMVGLAALGRDHRRGALVSAVVAAAFALAAWWAARGG</sequence>
<protein>
    <submittedName>
        <fullName evidence="2">Uncharacterized protein</fullName>
    </submittedName>
</protein>
<keyword evidence="1" id="KW-0812">Transmembrane</keyword>
<name>A0ABV9RRQ4_9PSEU</name>
<comment type="caution">
    <text evidence="2">The sequence shown here is derived from an EMBL/GenBank/DDBJ whole genome shotgun (WGS) entry which is preliminary data.</text>
</comment>
<evidence type="ECO:0000313" key="2">
    <source>
        <dbReference type="EMBL" id="MFC4835832.1"/>
    </source>
</evidence>
<keyword evidence="1" id="KW-0472">Membrane</keyword>
<gene>
    <name evidence="2" type="ORF">ACFPEL_25715</name>
</gene>
<evidence type="ECO:0000313" key="3">
    <source>
        <dbReference type="Proteomes" id="UP001595909"/>
    </source>
</evidence>
<accession>A0ABV9RRQ4</accession>